<protein>
    <recommendedName>
        <fullName evidence="4">Flagellar hook-length control protein FliK</fullName>
    </recommendedName>
</protein>
<evidence type="ECO:0000313" key="3">
    <source>
        <dbReference type="Proteomes" id="UP001501585"/>
    </source>
</evidence>
<comment type="caution">
    <text evidence="2">The sequence shown here is derived from an EMBL/GenBank/DDBJ whole genome shotgun (WGS) entry which is preliminary data.</text>
</comment>
<gene>
    <name evidence="2" type="ORF">GCM10009799_15060</name>
</gene>
<evidence type="ECO:0000256" key="1">
    <source>
        <dbReference type="SAM" id="MobiDB-lite"/>
    </source>
</evidence>
<accession>A0ABN2SP75</accession>
<dbReference type="NCBIfam" id="NF042914">
    <property type="entry name" value="SAV915_dom"/>
    <property type="match status" value="1"/>
</dbReference>
<organism evidence="2 3">
    <name type="scientific">Nocardiopsis rhodophaea</name>
    <dbReference type="NCBI Taxonomy" id="280238"/>
    <lineage>
        <taxon>Bacteria</taxon>
        <taxon>Bacillati</taxon>
        <taxon>Actinomycetota</taxon>
        <taxon>Actinomycetes</taxon>
        <taxon>Streptosporangiales</taxon>
        <taxon>Nocardiopsidaceae</taxon>
        <taxon>Nocardiopsis</taxon>
    </lineage>
</organism>
<dbReference type="EMBL" id="BAAAPC010000005">
    <property type="protein sequence ID" value="GAA1990132.1"/>
    <property type="molecule type" value="Genomic_DNA"/>
</dbReference>
<feature type="region of interest" description="Disordered" evidence="1">
    <location>
        <begin position="1"/>
        <end position="25"/>
    </location>
</feature>
<sequence length="129" mass="13953">MEPGTGPEPDEETPLRPGGPGATATTVCVPVRVTNGVECVRLARLGSGERVALEFSSPERLRAAMGPRQRWIRMAEPALRSLVRPLGVTRIQSDPNVVATPARTPRTRTVVRPMNQRAVGAATRHTRRG</sequence>
<reference evidence="2 3" key="1">
    <citation type="journal article" date="2019" name="Int. J. Syst. Evol. Microbiol.">
        <title>The Global Catalogue of Microorganisms (GCM) 10K type strain sequencing project: providing services to taxonomists for standard genome sequencing and annotation.</title>
        <authorList>
            <consortium name="The Broad Institute Genomics Platform"/>
            <consortium name="The Broad Institute Genome Sequencing Center for Infectious Disease"/>
            <person name="Wu L."/>
            <person name="Ma J."/>
        </authorList>
    </citation>
    <scope>NUCLEOTIDE SEQUENCE [LARGE SCALE GENOMIC DNA]</scope>
    <source>
        <strain evidence="2 3">JCM 15313</strain>
    </source>
</reference>
<dbReference type="Proteomes" id="UP001501585">
    <property type="component" value="Unassembled WGS sequence"/>
</dbReference>
<keyword evidence="3" id="KW-1185">Reference proteome</keyword>
<dbReference type="InterPro" id="IPR049975">
    <property type="entry name" value="SAV_915-like_dom"/>
</dbReference>
<proteinExistence type="predicted"/>
<name>A0ABN2SP75_9ACTN</name>
<evidence type="ECO:0000313" key="2">
    <source>
        <dbReference type="EMBL" id="GAA1990132.1"/>
    </source>
</evidence>
<evidence type="ECO:0008006" key="4">
    <source>
        <dbReference type="Google" id="ProtNLM"/>
    </source>
</evidence>